<evidence type="ECO:0000313" key="2">
    <source>
        <dbReference type="EMBL" id="RDU97313.1"/>
    </source>
</evidence>
<reference evidence="2 3" key="1">
    <citation type="submission" date="2018-08" db="EMBL/GenBank/DDBJ databases">
        <title>Paraburkholderia sp. DHOM06 isolated from forest soil.</title>
        <authorList>
            <person name="Gao Z.-H."/>
            <person name="Qiu L.-H."/>
        </authorList>
    </citation>
    <scope>NUCLEOTIDE SEQUENCE [LARGE SCALE GENOMIC DNA]</scope>
    <source>
        <strain evidence="2 3">DHOM06</strain>
    </source>
</reference>
<comment type="similarity">
    <text evidence="1">Belongs to the outer membrane factor (OMF) (TC 1.B.17) family.</text>
</comment>
<dbReference type="OrthoDB" id="9791261at2"/>
<dbReference type="Pfam" id="PF02321">
    <property type="entry name" value="OEP"/>
    <property type="match status" value="1"/>
</dbReference>
<gene>
    <name evidence="2" type="ORF">DWV00_18955</name>
</gene>
<protein>
    <submittedName>
        <fullName evidence="2">TolC family protein</fullName>
    </submittedName>
</protein>
<dbReference type="PROSITE" id="PS51257">
    <property type="entry name" value="PROKAR_LIPOPROTEIN"/>
    <property type="match status" value="1"/>
</dbReference>
<dbReference type="SUPFAM" id="SSF56954">
    <property type="entry name" value="Outer membrane efflux proteins (OEP)"/>
    <property type="match status" value="1"/>
</dbReference>
<dbReference type="InterPro" id="IPR003423">
    <property type="entry name" value="OMP_efflux"/>
</dbReference>
<dbReference type="Proteomes" id="UP000256838">
    <property type="component" value="Unassembled WGS sequence"/>
</dbReference>
<evidence type="ECO:0000313" key="3">
    <source>
        <dbReference type="Proteomes" id="UP000256838"/>
    </source>
</evidence>
<dbReference type="AlphaFoldDB" id="A0A3D8JVZ6"/>
<dbReference type="PANTHER" id="PTHR30203">
    <property type="entry name" value="OUTER MEMBRANE CATION EFFLUX PROTEIN"/>
    <property type="match status" value="1"/>
</dbReference>
<dbReference type="RefSeq" id="WP_115535124.1">
    <property type="nucleotide sequence ID" value="NZ_QRGA01000010.1"/>
</dbReference>
<evidence type="ECO:0000256" key="1">
    <source>
        <dbReference type="ARBA" id="ARBA00007613"/>
    </source>
</evidence>
<sequence length="455" mass="48453">MRSRSLTLLGAVAGALAIGGCASYRPLPLAEHAQLADRIGAIAHTLPAPEPGAAAVVIDVDHPLSIDQVGLLAILNDPELRTERGESDLARADLTQSATLPNPSVSLGYAALLGGPGTTGAFTASLAQDVASLVTYRSHVSAARAHVSEVDANLLWNEWQVAQKARLLAVDLYWGERSIESSETQLQSLEHAASAVRSAVNAGSMSLSDSGPLLTSTASAEHALGSMRLDRLKNWQDLDALLGLKPDVRFVIAKPQVREIPADLDRLISSVPARRPDLVALQLGYRSADEDVRAAILGQFPAFVLGGTYGSDTSDVRSAGPTATFDLPIFNRNQGQVAKTRATRLLLHEQYQSRLDQSVSNALALAARSRGMTEDLTQARQAAATAVSQAEAAKSAYEQNNLDARTLVDYESTASDRRLEVFNLERGLDEARIALALELGVGLPQTRIAPLDPQR</sequence>
<dbReference type="EMBL" id="QRGA01000010">
    <property type="protein sequence ID" value="RDU97313.1"/>
    <property type="molecule type" value="Genomic_DNA"/>
</dbReference>
<accession>A0A3D8JVZ6</accession>
<dbReference type="Gene3D" id="1.20.1600.10">
    <property type="entry name" value="Outer membrane efflux proteins (OEP)"/>
    <property type="match status" value="1"/>
</dbReference>
<name>A0A3D8JVZ6_9BURK</name>
<dbReference type="GO" id="GO:0015562">
    <property type="term" value="F:efflux transmembrane transporter activity"/>
    <property type="evidence" value="ECO:0007669"/>
    <property type="project" value="InterPro"/>
</dbReference>
<proteinExistence type="inferred from homology"/>
<comment type="caution">
    <text evidence="2">The sequence shown here is derived from an EMBL/GenBank/DDBJ whole genome shotgun (WGS) entry which is preliminary data.</text>
</comment>
<dbReference type="InterPro" id="IPR010131">
    <property type="entry name" value="MdtP/NodT-like"/>
</dbReference>
<organism evidence="2 3">
    <name type="scientific">Trinickia dinghuensis</name>
    <dbReference type="NCBI Taxonomy" id="2291023"/>
    <lineage>
        <taxon>Bacteria</taxon>
        <taxon>Pseudomonadati</taxon>
        <taxon>Pseudomonadota</taxon>
        <taxon>Betaproteobacteria</taxon>
        <taxon>Burkholderiales</taxon>
        <taxon>Burkholderiaceae</taxon>
        <taxon>Trinickia</taxon>
    </lineage>
</organism>
<keyword evidence="3" id="KW-1185">Reference proteome</keyword>